<accession>Q1AL86</accession>
<dbReference type="CDD" id="cd08946">
    <property type="entry name" value="SDR_e"/>
    <property type="match status" value="1"/>
</dbReference>
<organism evidence="2">
    <name type="scientific">Escherichia coli</name>
    <dbReference type="NCBI Taxonomy" id="562"/>
    <lineage>
        <taxon>Bacteria</taxon>
        <taxon>Pseudomonadati</taxon>
        <taxon>Pseudomonadota</taxon>
        <taxon>Gammaproteobacteria</taxon>
        <taxon>Enterobacterales</taxon>
        <taxon>Enterobacteriaceae</taxon>
        <taxon>Escherichia</taxon>
    </lineage>
</organism>
<dbReference type="Pfam" id="PF01370">
    <property type="entry name" value="Epimerase"/>
    <property type="match status" value="1"/>
</dbReference>
<dbReference type="Gene3D" id="3.40.50.720">
    <property type="entry name" value="NAD(P)-binding Rossmann-like Domain"/>
    <property type="match status" value="1"/>
</dbReference>
<evidence type="ECO:0000313" key="2">
    <source>
        <dbReference type="EMBL" id="AAZ20758.1"/>
    </source>
</evidence>
<dbReference type="PANTHER" id="PTHR43245:SF53">
    <property type="entry name" value="EPIMERASE-RELATED"/>
    <property type="match status" value="1"/>
</dbReference>
<dbReference type="EMBL" id="DQ069297">
    <property type="protein sequence ID" value="AAZ20758.1"/>
    <property type="molecule type" value="Genomic_DNA"/>
</dbReference>
<dbReference type="InterPro" id="IPR050177">
    <property type="entry name" value="Lipid_A_modif_metabolic_enz"/>
</dbReference>
<evidence type="ECO:0000259" key="1">
    <source>
        <dbReference type="Pfam" id="PF01370"/>
    </source>
</evidence>
<dbReference type="SUPFAM" id="SSF51735">
    <property type="entry name" value="NAD(P)-binding Rossmann-fold domains"/>
    <property type="match status" value="1"/>
</dbReference>
<feature type="domain" description="NAD-dependent epimerase/dehydratase" evidence="1">
    <location>
        <begin position="10"/>
        <end position="207"/>
    </location>
</feature>
<protein>
    <submittedName>
        <fullName evidence="2">dTDP-6-deoxy-L-lyxo-hexulose reductase</fullName>
    </submittedName>
</protein>
<proteinExistence type="predicted"/>
<dbReference type="InterPro" id="IPR001509">
    <property type="entry name" value="Epimerase_deHydtase"/>
</dbReference>
<dbReference type="PANTHER" id="PTHR43245">
    <property type="entry name" value="BIFUNCTIONAL POLYMYXIN RESISTANCE PROTEIN ARNA"/>
    <property type="match status" value="1"/>
</dbReference>
<dbReference type="InterPro" id="IPR036291">
    <property type="entry name" value="NAD(P)-bd_dom_sf"/>
</dbReference>
<gene>
    <name evidence="2" type="primary">tll</name>
</gene>
<reference evidence="2" key="1">
    <citation type="journal article" date="2007" name="J. Microbiol.">
        <title>Genetic characterization of the Escherichia coli O66 antigen and functional identification of its wzy gene.</title>
        <authorList>
            <person name="Cheng J."/>
            <person name="Liu B."/>
            <person name="Bastin D.A."/>
            <person name="Han W."/>
            <person name="Wang L."/>
            <person name="Feng L."/>
        </authorList>
    </citation>
    <scope>NUCLEOTIDE SEQUENCE</scope>
</reference>
<name>Q1AL86_ECOLX</name>
<dbReference type="AlphaFoldDB" id="Q1AL86"/>
<sequence length="281" mass="31794">MDFKMSQFTIFGGSGFIGSEIVKKLKSEKKDVYVPRRDEDLCFGKDLGIVIYCAGNGDCVNTPRSVYDANIRYLTDILFECNYKVLVYVSSTRVYINNDSSLEGNDIIVTSCDERRLFNLTKLVSEELCNRSGKPVIIVRPSNVYGLAIKSPLFLPTITRNAILNGSVDMFVEEEYEKDYVSVNDVVDCIIKLSMMDKAIGKTINIASGYNIAAKDLADILRNKTNCIINWHGNSGKRENFPIINIELLKSFIPEYKPRSVLADLEYMIKEFKHNIDSKVL</sequence>